<dbReference type="GO" id="GO:0016853">
    <property type="term" value="F:isomerase activity"/>
    <property type="evidence" value="ECO:0007669"/>
    <property type="project" value="InterPro"/>
</dbReference>
<evidence type="ECO:0000313" key="2">
    <source>
        <dbReference type="Proteomes" id="UP000286561"/>
    </source>
</evidence>
<dbReference type="InterPro" id="IPR037481">
    <property type="entry name" value="LacX"/>
</dbReference>
<accession>A0A413Q1J2</accession>
<evidence type="ECO:0000313" key="1">
    <source>
        <dbReference type="EMBL" id="RGZ86384.1"/>
    </source>
</evidence>
<comment type="caution">
    <text evidence="1">The sequence shown here is derived from an EMBL/GenBank/DDBJ whole genome shotgun (WGS) entry which is preliminary data.</text>
</comment>
<name>A0A413Q1J2_9FIRM</name>
<dbReference type="InterPro" id="IPR011013">
    <property type="entry name" value="Gal_mutarotase_sf_dom"/>
</dbReference>
<dbReference type="AlphaFoldDB" id="A0A413Q1J2"/>
<dbReference type="Gene3D" id="2.70.98.10">
    <property type="match status" value="1"/>
</dbReference>
<organism evidence="1 2">
    <name type="scientific">Anaerobutyricum hallii</name>
    <dbReference type="NCBI Taxonomy" id="39488"/>
    <lineage>
        <taxon>Bacteria</taxon>
        <taxon>Bacillati</taxon>
        <taxon>Bacillota</taxon>
        <taxon>Clostridia</taxon>
        <taxon>Lachnospirales</taxon>
        <taxon>Lachnospiraceae</taxon>
        <taxon>Anaerobutyricum</taxon>
    </lineage>
</organism>
<dbReference type="GO" id="GO:0030246">
    <property type="term" value="F:carbohydrate binding"/>
    <property type="evidence" value="ECO:0007669"/>
    <property type="project" value="InterPro"/>
</dbReference>
<dbReference type="Pfam" id="PF01263">
    <property type="entry name" value="Aldose_epim"/>
    <property type="match status" value="1"/>
</dbReference>
<gene>
    <name evidence="1" type="ORF">DW972_01365</name>
</gene>
<sequence>MKRGNRMATYTIENGKLSVTIAAHGAELSSIYDKENGRELVWQADPTFWNRHAPVLFPNIGKYYGGYFTYNGKEYPMGQHGFARDTEFEEVAAGEDFVTYRLSSNETTKKEYPFDFKLEITHRLQGGRLSVEWKVTNTGDKEMYFTIGGHPAFNVNVLPDTDFEDYFLAFKEGTESLSYVLLDTESGTAIADKTYELKLTNSKYALKKDMFDKDALVFDNGQIEWAALALPDGKPYIALESKGFPNFGIWSKPGAPYVCLEPWCGRCDNRGFEGELSEKPGINALKAGEVFEKSYDIIVY</sequence>
<dbReference type="SUPFAM" id="SSF74650">
    <property type="entry name" value="Galactose mutarotase-like"/>
    <property type="match status" value="1"/>
</dbReference>
<proteinExistence type="predicted"/>
<dbReference type="PANTHER" id="PTHR11122:SF13">
    <property type="entry name" value="GLUCOSE-6-PHOSPHATE 1-EPIMERASE"/>
    <property type="match status" value="1"/>
</dbReference>
<protein>
    <submittedName>
        <fullName evidence="1">Aldose 1-epimerase family protein</fullName>
    </submittedName>
</protein>
<dbReference type="InterPro" id="IPR008183">
    <property type="entry name" value="Aldose_1/G6P_1-epimerase"/>
</dbReference>
<dbReference type="InterPro" id="IPR014718">
    <property type="entry name" value="GH-type_carb-bd"/>
</dbReference>
<dbReference type="EMBL" id="QSEP01000003">
    <property type="protein sequence ID" value="RGZ86384.1"/>
    <property type="molecule type" value="Genomic_DNA"/>
</dbReference>
<dbReference type="Proteomes" id="UP000286561">
    <property type="component" value="Unassembled WGS sequence"/>
</dbReference>
<dbReference type="CDD" id="cd09024">
    <property type="entry name" value="Aldose_epim_lacX"/>
    <property type="match status" value="1"/>
</dbReference>
<dbReference type="PANTHER" id="PTHR11122">
    <property type="entry name" value="APOSPORY-ASSOCIATED PROTEIN C-RELATED"/>
    <property type="match status" value="1"/>
</dbReference>
<reference evidence="1 2" key="1">
    <citation type="submission" date="2018-08" db="EMBL/GenBank/DDBJ databases">
        <title>A genome reference for cultivated species of the human gut microbiota.</title>
        <authorList>
            <person name="Zou Y."/>
            <person name="Xue W."/>
            <person name="Luo G."/>
        </authorList>
    </citation>
    <scope>NUCLEOTIDE SEQUENCE [LARGE SCALE GENOMIC DNA]</scope>
    <source>
        <strain evidence="1 2">AM48-23BH</strain>
    </source>
</reference>
<dbReference type="GO" id="GO:0005975">
    <property type="term" value="P:carbohydrate metabolic process"/>
    <property type="evidence" value="ECO:0007669"/>
    <property type="project" value="InterPro"/>
</dbReference>